<gene>
    <name evidence="1" type="primary">metW</name>
    <name evidence="1" type="ORF">RM530_10000</name>
</gene>
<accession>A0ABU2WKE0</accession>
<dbReference type="InterPro" id="IPR010743">
    <property type="entry name" value="Methionine_synth_MetW"/>
</dbReference>
<dbReference type="CDD" id="cd02440">
    <property type="entry name" value="AdoMet_MTases"/>
    <property type="match status" value="1"/>
</dbReference>
<sequence>MIALRPELRIIAEWIEPGARVLDLGCGDGALLAHLMQSREVSGYGLEIDPANVLRCIENGVNVIEADIDAGLEEFGDQSFDYVVMSQALQALQHPDLAIQEILRVGQVGVLTFPNFGHWRARTQLVRGRMPMTPALPSRWYATENIHLCTVNDFEALCQEQAWSILRRNFTGPAQRQGWLSRTIPNLFAESALYMLKGAIPAAA</sequence>
<dbReference type="PANTHER" id="PTHR43591:SF110">
    <property type="entry name" value="RHODANESE DOMAIN-CONTAINING PROTEIN"/>
    <property type="match status" value="1"/>
</dbReference>
<evidence type="ECO:0000313" key="1">
    <source>
        <dbReference type="EMBL" id="MDT0497694.1"/>
    </source>
</evidence>
<protein>
    <submittedName>
        <fullName evidence="1">Methionine biosynthesis protein MetW</fullName>
    </submittedName>
</protein>
<evidence type="ECO:0000313" key="2">
    <source>
        <dbReference type="Proteomes" id="UP001254608"/>
    </source>
</evidence>
<dbReference type="Proteomes" id="UP001254608">
    <property type="component" value="Unassembled WGS sequence"/>
</dbReference>
<proteinExistence type="predicted"/>
<dbReference type="SUPFAM" id="SSF53335">
    <property type="entry name" value="S-adenosyl-L-methionine-dependent methyltransferases"/>
    <property type="match status" value="1"/>
</dbReference>
<dbReference type="EMBL" id="JAVRIC010000012">
    <property type="protein sequence ID" value="MDT0497694.1"/>
    <property type="molecule type" value="Genomic_DNA"/>
</dbReference>
<dbReference type="InterPro" id="IPR029063">
    <property type="entry name" value="SAM-dependent_MTases_sf"/>
</dbReference>
<dbReference type="Pfam" id="PF07021">
    <property type="entry name" value="MetW"/>
    <property type="match status" value="1"/>
</dbReference>
<comment type="caution">
    <text evidence="1">The sequence shown here is derived from an EMBL/GenBank/DDBJ whole genome shotgun (WGS) entry which is preliminary data.</text>
</comment>
<reference evidence="1 2" key="1">
    <citation type="submission" date="2023-09" db="EMBL/GenBank/DDBJ databases">
        <authorList>
            <person name="Rey-Velasco X."/>
        </authorList>
    </citation>
    <scope>NUCLEOTIDE SEQUENCE [LARGE SCALE GENOMIC DNA]</scope>
    <source>
        <strain evidence="1 2">W345</strain>
    </source>
</reference>
<organism evidence="1 2">
    <name type="scientific">Banduia mediterranea</name>
    <dbReference type="NCBI Taxonomy" id="3075609"/>
    <lineage>
        <taxon>Bacteria</taxon>
        <taxon>Pseudomonadati</taxon>
        <taxon>Pseudomonadota</taxon>
        <taxon>Gammaproteobacteria</taxon>
        <taxon>Nevskiales</taxon>
        <taxon>Algiphilaceae</taxon>
        <taxon>Banduia</taxon>
    </lineage>
</organism>
<keyword evidence="2" id="KW-1185">Reference proteome</keyword>
<dbReference type="PANTHER" id="PTHR43591">
    <property type="entry name" value="METHYLTRANSFERASE"/>
    <property type="match status" value="1"/>
</dbReference>
<dbReference type="NCBIfam" id="TIGR02081">
    <property type="entry name" value="metW"/>
    <property type="match status" value="1"/>
</dbReference>
<dbReference type="Gene3D" id="3.40.50.150">
    <property type="entry name" value="Vaccinia Virus protein VP39"/>
    <property type="match status" value="1"/>
</dbReference>
<name>A0ABU2WKE0_9GAMM</name>